<gene>
    <name evidence="1" type="ORF">SAMN04487792_0405</name>
</gene>
<sequence length="76" mass="9078">MELTEQQVLALKRKRGELDYSTTDLEKITGVNRWTLNDIIKHGHRNVNKKTFKCINDWLIDEYTSINIERNNECRN</sequence>
<dbReference type="EMBL" id="FOMN01000002">
    <property type="protein sequence ID" value="SFD34979.1"/>
    <property type="molecule type" value="Genomic_DNA"/>
</dbReference>
<dbReference type="Proteomes" id="UP000199599">
    <property type="component" value="Unassembled WGS sequence"/>
</dbReference>
<evidence type="ECO:0000313" key="2">
    <source>
        <dbReference type="Proteomes" id="UP000199599"/>
    </source>
</evidence>
<protein>
    <recommendedName>
        <fullName evidence="3">XRE family transcriptional regulator</fullName>
    </recommendedName>
</protein>
<evidence type="ECO:0008006" key="3">
    <source>
        <dbReference type="Google" id="ProtNLM"/>
    </source>
</evidence>
<accession>A0A1I1RKW8</accession>
<proteinExistence type="predicted"/>
<organism evidence="1 2">
    <name type="scientific">Lactobacillus bombicola</name>
    <dbReference type="NCBI Taxonomy" id="1505723"/>
    <lineage>
        <taxon>Bacteria</taxon>
        <taxon>Bacillati</taxon>
        <taxon>Bacillota</taxon>
        <taxon>Bacilli</taxon>
        <taxon>Lactobacillales</taxon>
        <taxon>Lactobacillaceae</taxon>
        <taxon>Lactobacillus</taxon>
    </lineage>
</organism>
<name>A0A1I1RKW8_9LACO</name>
<dbReference type="AlphaFoldDB" id="A0A1I1RKW8"/>
<evidence type="ECO:0000313" key="1">
    <source>
        <dbReference type="EMBL" id="SFD34979.1"/>
    </source>
</evidence>
<dbReference type="STRING" id="1505723.SAMN04487792_0405"/>
<reference evidence="2" key="1">
    <citation type="submission" date="2016-10" db="EMBL/GenBank/DDBJ databases">
        <authorList>
            <person name="Varghese N."/>
            <person name="Submissions S."/>
        </authorList>
    </citation>
    <scope>NUCLEOTIDE SEQUENCE [LARGE SCALE GENOMIC DNA]</scope>
    <source>
        <strain evidence="2">R-53102</strain>
    </source>
</reference>